<sequence length="148" mass="16858">MQDMEKFSESLGTQINLAARWMRSALEKELTDEGITPSQWMLIMALGENEHLMQTELGKIVNIDNATITRSLDKLQEMSLIVRNQDKDDRRAQHVSLTEKGHEAYKVWNTIGRKINQHASKSISPVEKRSLLKLLGMIIDNLNGADIE</sequence>
<evidence type="ECO:0000256" key="1">
    <source>
        <dbReference type="ARBA" id="ARBA00023015"/>
    </source>
</evidence>
<dbReference type="Gene3D" id="1.10.10.10">
    <property type="entry name" value="Winged helix-like DNA-binding domain superfamily/Winged helix DNA-binding domain"/>
    <property type="match status" value="1"/>
</dbReference>
<keyword evidence="2" id="KW-0238">DNA-binding</keyword>
<keyword evidence="1" id="KW-0805">Transcription regulation</keyword>
<evidence type="ECO:0000259" key="4">
    <source>
        <dbReference type="PROSITE" id="PS50995"/>
    </source>
</evidence>
<evidence type="ECO:0000313" key="6">
    <source>
        <dbReference type="Proteomes" id="UP000319619"/>
    </source>
</evidence>
<comment type="caution">
    <text evidence="5">The sequence shown here is derived from an EMBL/GenBank/DDBJ whole genome shotgun (WGS) entry which is preliminary data.</text>
</comment>
<reference evidence="5 6" key="1">
    <citation type="submission" date="2017-06" db="EMBL/GenBank/DDBJ databases">
        <title>Novel microbial phyla capable of carbon fixation and sulfur reduction in deep-sea sediments.</title>
        <authorList>
            <person name="Huang J."/>
            <person name="Baker B."/>
            <person name="Wang Y."/>
        </authorList>
    </citation>
    <scope>NUCLEOTIDE SEQUENCE [LARGE SCALE GENOMIC DNA]</scope>
    <source>
        <strain evidence="5">B3_LCP</strain>
    </source>
</reference>
<dbReference type="PROSITE" id="PS50995">
    <property type="entry name" value="HTH_MARR_2"/>
    <property type="match status" value="1"/>
</dbReference>
<dbReference type="Pfam" id="PF01047">
    <property type="entry name" value="MarR"/>
    <property type="match status" value="1"/>
</dbReference>
<evidence type="ECO:0000256" key="2">
    <source>
        <dbReference type="ARBA" id="ARBA00023125"/>
    </source>
</evidence>
<dbReference type="AlphaFoldDB" id="A0A532UYK0"/>
<dbReference type="GO" id="GO:0003700">
    <property type="term" value="F:DNA-binding transcription factor activity"/>
    <property type="evidence" value="ECO:0007669"/>
    <property type="project" value="InterPro"/>
</dbReference>
<dbReference type="InterPro" id="IPR000835">
    <property type="entry name" value="HTH_MarR-typ"/>
</dbReference>
<proteinExistence type="predicted"/>
<dbReference type="Proteomes" id="UP000319619">
    <property type="component" value="Unassembled WGS sequence"/>
</dbReference>
<name>A0A532UYK0_UNCL8</name>
<evidence type="ECO:0000313" key="5">
    <source>
        <dbReference type="EMBL" id="TKJ40031.1"/>
    </source>
</evidence>
<dbReference type="PANTHER" id="PTHR42756:SF1">
    <property type="entry name" value="TRANSCRIPTIONAL REPRESSOR OF EMRAB OPERON"/>
    <property type="match status" value="1"/>
</dbReference>
<dbReference type="PRINTS" id="PR00598">
    <property type="entry name" value="HTHMARR"/>
</dbReference>
<dbReference type="PANTHER" id="PTHR42756">
    <property type="entry name" value="TRANSCRIPTIONAL REGULATOR, MARR"/>
    <property type="match status" value="1"/>
</dbReference>
<gene>
    <name evidence="5" type="ORF">CEE37_09855</name>
</gene>
<accession>A0A532UYK0</accession>
<protein>
    <recommendedName>
        <fullName evidence="4">HTH marR-type domain-containing protein</fullName>
    </recommendedName>
</protein>
<evidence type="ECO:0000256" key="3">
    <source>
        <dbReference type="ARBA" id="ARBA00023163"/>
    </source>
</evidence>
<dbReference type="InterPro" id="IPR036388">
    <property type="entry name" value="WH-like_DNA-bd_sf"/>
</dbReference>
<dbReference type="EMBL" id="NJBN01000006">
    <property type="protein sequence ID" value="TKJ40031.1"/>
    <property type="molecule type" value="Genomic_DNA"/>
</dbReference>
<feature type="domain" description="HTH marR-type" evidence="4">
    <location>
        <begin position="8"/>
        <end position="140"/>
    </location>
</feature>
<dbReference type="SMART" id="SM00347">
    <property type="entry name" value="HTH_MARR"/>
    <property type="match status" value="1"/>
</dbReference>
<dbReference type="InterPro" id="IPR036390">
    <property type="entry name" value="WH_DNA-bd_sf"/>
</dbReference>
<dbReference type="SUPFAM" id="SSF46785">
    <property type="entry name" value="Winged helix' DNA-binding domain"/>
    <property type="match status" value="1"/>
</dbReference>
<organism evidence="5 6">
    <name type="scientific">candidate division LCP-89 bacterium B3_LCP</name>
    <dbReference type="NCBI Taxonomy" id="2012998"/>
    <lineage>
        <taxon>Bacteria</taxon>
        <taxon>Pseudomonadati</taxon>
        <taxon>Bacteria division LCP-89</taxon>
    </lineage>
</organism>
<dbReference type="GO" id="GO:0003677">
    <property type="term" value="F:DNA binding"/>
    <property type="evidence" value="ECO:0007669"/>
    <property type="project" value="UniProtKB-KW"/>
</dbReference>
<keyword evidence="3" id="KW-0804">Transcription</keyword>